<keyword evidence="6 7" id="KW-0511">Multifunctional enzyme</keyword>
<feature type="region of interest" description="Uridylyltransferase" evidence="7">
    <location>
        <begin position="1"/>
        <end position="376"/>
    </location>
</feature>
<dbReference type="CDD" id="cd00077">
    <property type="entry name" value="HDc"/>
    <property type="match status" value="1"/>
</dbReference>
<evidence type="ECO:0000313" key="11">
    <source>
        <dbReference type="Proteomes" id="UP000681425"/>
    </source>
</evidence>
<dbReference type="GO" id="GO:0006808">
    <property type="term" value="P:regulation of nitrogen utilization"/>
    <property type="evidence" value="ECO:0007669"/>
    <property type="project" value="UniProtKB-UniRule"/>
</dbReference>
<comment type="similarity">
    <text evidence="7">Belongs to the GlnD family.</text>
</comment>
<evidence type="ECO:0000259" key="9">
    <source>
        <dbReference type="PROSITE" id="PS51831"/>
    </source>
</evidence>
<keyword evidence="4 7" id="KW-0378">Hydrolase</keyword>
<dbReference type="PROSITE" id="PS51831">
    <property type="entry name" value="HD"/>
    <property type="match status" value="1"/>
</dbReference>
<dbReference type="Gene3D" id="1.10.3090.10">
    <property type="entry name" value="cca-adding enzyme, domain 2"/>
    <property type="match status" value="1"/>
</dbReference>
<dbReference type="Pfam" id="PF08335">
    <property type="entry name" value="GlnD_UR_UTase"/>
    <property type="match status" value="1"/>
</dbReference>
<evidence type="ECO:0000256" key="2">
    <source>
        <dbReference type="ARBA" id="ARBA00022695"/>
    </source>
</evidence>
<sequence>MTTPFDTLPQRRAIIDRRALSDAIAAIAQEKKGDSAQLRAAIVGELRVALENGRSEAARRLAARPTRGREMVSALAFLVDQILRILYDATTQYLYPISNPSTGERLALIAVGGYGRGEMAPFSDVDIGFITPYKPTGWTEQVIESMLYSLWDLGLKVGHSSRSIDETMRMAKADLTVRTALLEARYVWGDRGVYEQTATRFSSEVMEDTARAFVADKLAERDARHKRMGDSRYVVEPNVKEGKGGLRDLHTLFWIGKYVNRVRSVSELVDAGLLTTNELRQFQKAEDFLWAVRCHLHLIAGRAEDRLTFDLQLEIATRTHFAARAGRSAVERFMHYYFLNAKTVGDLTAVFLAHLDDVWAARGRRYIPSFFRRPRKLDGFILDRGRIALPSDNFFVEDPVRLLEIFAVADRHGLAIHPAAMRTASRDARLIDARVRKDPRANAAFMDVLTSPRDPETVLRWMNEASVFGRFIPDFGRVVAQMQFDMYHHYTVDEHTIRAVGLLAKIEKGDFKDDHPLSSNLMDKLISRRALYVAVLLHDIAKGRGGDHSILGAELALRLCPRLGLTPAETETVSWLVRYHLLMSATAFKRDLSDYKTILDFIEVVQSPERLRLLLILTVVDIRAVGPGVWNGWKRQLLTDLYDSAEEVLRLGHKQKGRSERVAAKQQALRDILDLPDADFSALQKRFPESYWVAEPEDILEHNARHILAAGDSPLSIAAEGYPRRGATLVTVYAADHPGLFYRIAGAIHLAGGNIIDARIHTMRDGMAIDNFLVQDPLGGRFDSPDQLARIKRCIEEALANRHKLVTKLEARPLPRTRAEAFQIVPNVLIDNKASNRFTVVEVNARDRPALLFSLANALFQSKLTVHSAHVATYGERAVDTFYLTDLLGGKVESKARLQSLERRLLEAAGAITEEPAEKVKETAPA</sequence>
<evidence type="ECO:0000256" key="5">
    <source>
        <dbReference type="ARBA" id="ARBA00022842"/>
    </source>
</evidence>
<dbReference type="InterPro" id="IPR006674">
    <property type="entry name" value="HD_domain"/>
</dbReference>
<evidence type="ECO:0000256" key="1">
    <source>
        <dbReference type="ARBA" id="ARBA00022679"/>
    </source>
</evidence>
<comment type="caution">
    <text evidence="7">Lacks conserved residue(s) required for the propagation of feature annotation.</text>
</comment>
<protein>
    <recommendedName>
        <fullName evidence="7">Bifunctional uridylyltransferase/uridylyl-removing enzyme</fullName>
        <shortName evidence="7">UTase/UR</shortName>
    </recommendedName>
    <alternativeName>
        <fullName evidence="7">Bifunctional [protein-PII] modification enzyme</fullName>
    </alternativeName>
    <alternativeName>
        <fullName evidence="7">Bifunctional nitrogen sensor protein</fullName>
    </alternativeName>
    <domain>
        <recommendedName>
            <fullName evidence="7">[Protein-PII] uridylyltransferase</fullName>
            <shortName evidence="7">PII uridylyltransferase</shortName>
            <shortName evidence="7">UTase</shortName>
            <ecNumber evidence="7">2.7.7.59</ecNumber>
        </recommendedName>
    </domain>
    <domain>
        <recommendedName>
            <fullName evidence="7">[Protein-PII]-UMP uridylyl-removing enzyme</fullName>
            <shortName evidence="7">UR</shortName>
            <ecNumber evidence="7">3.1.4.-</ecNumber>
        </recommendedName>
    </domain>
</protein>
<dbReference type="NCBIfam" id="TIGR01693">
    <property type="entry name" value="UTase_glnD"/>
    <property type="match status" value="1"/>
</dbReference>
<reference evidence="10" key="1">
    <citation type="submission" date="2021-04" db="EMBL/GenBank/DDBJ databases">
        <title>Isolation of p-tert-butylphenol degrading bacteria Sphingobium phenoxybenzoativorans Tas13 from active sludge.</title>
        <authorList>
            <person name="Li Y."/>
        </authorList>
    </citation>
    <scope>NUCLEOTIDE SEQUENCE</scope>
    <source>
        <strain evidence="10">Tas13</strain>
    </source>
</reference>
<comment type="function">
    <text evidence="7">Modifies, by uridylylation and deuridylylation, the PII regulatory proteins (GlnB and homologs), in response to the nitrogen status of the cell that GlnD senses through the glutamine level. Under low glutamine levels, catalyzes the conversion of the PII proteins and UTP to PII-UMP and PPi, while under higher glutamine levels, GlnD hydrolyzes PII-UMP to PII and UMP (deuridylylation). Thus, controls uridylylation state and activity of the PII proteins, and plays an important role in the regulation of nitrogen metabolism.</text>
</comment>
<evidence type="ECO:0000256" key="7">
    <source>
        <dbReference type="HAMAP-Rule" id="MF_00277"/>
    </source>
</evidence>
<dbReference type="Gene3D" id="3.30.460.10">
    <property type="entry name" value="Beta Polymerase, domain 2"/>
    <property type="match status" value="1"/>
</dbReference>
<dbReference type="SUPFAM" id="SSF81301">
    <property type="entry name" value="Nucleotidyltransferase"/>
    <property type="match status" value="1"/>
</dbReference>
<dbReference type="GO" id="GO:0008773">
    <property type="term" value="F:[protein-PII] uridylyltransferase activity"/>
    <property type="evidence" value="ECO:0007669"/>
    <property type="project" value="UniProtKB-UniRule"/>
</dbReference>
<dbReference type="PANTHER" id="PTHR47320">
    <property type="entry name" value="BIFUNCTIONAL URIDYLYLTRANSFERASE/URIDYLYL-REMOVING ENZYME"/>
    <property type="match status" value="1"/>
</dbReference>
<dbReference type="SUPFAM" id="SSF81891">
    <property type="entry name" value="Poly A polymerase C-terminal region-like"/>
    <property type="match status" value="1"/>
</dbReference>
<dbReference type="Gene3D" id="3.30.70.260">
    <property type="match status" value="1"/>
</dbReference>
<dbReference type="EC" id="3.1.4.-" evidence="7"/>
<dbReference type="CDD" id="cd05401">
    <property type="entry name" value="NT_GlnE_GlnD_like"/>
    <property type="match status" value="1"/>
</dbReference>
<dbReference type="EMBL" id="CP073910">
    <property type="protein sequence ID" value="QUT06570.1"/>
    <property type="molecule type" value="Genomic_DNA"/>
</dbReference>
<keyword evidence="5 7" id="KW-0460">Magnesium</keyword>
<dbReference type="InterPro" id="IPR010043">
    <property type="entry name" value="UTase/UR"/>
</dbReference>
<dbReference type="InterPro" id="IPR045865">
    <property type="entry name" value="ACT-like_dom_sf"/>
</dbReference>
<evidence type="ECO:0000256" key="6">
    <source>
        <dbReference type="ARBA" id="ARBA00023268"/>
    </source>
</evidence>
<dbReference type="InterPro" id="IPR043519">
    <property type="entry name" value="NT_sf"/>
</dbReference>
<evidence type="ECO:0000256" key="3">
    <source>
        <dbReference type="ARBA" id="ARBA00022737"/>
    </source>
</evidence>
<accession>A0A975K854</accession>
<dbReference type="PROSITE" id="PS51671">
    <property type="entry name" value="ACT"/>
    <property type="match status" value="2"/>
</dbReference>
<comment type="cofactor">
    <cofactor evidence="7">
        <name>Mg(2+)</name>
        <dbReference type="ChEBI" id="CHEBI:18420"/>
    </cofactor>
</comment>
<gene>
    <name evidence="7" type="primary">glnD</name>
    <name evidence="10" type="ORF">KFK14_03660</name>
</gene>
<dbReference type="SUPFAM" id="SSF55021">
    <property type="entry name" value="ACT-like"/>
    <property type="match status" value="2"/>
</dbReference>
<dbReference type="KEGG" id="spph:KFK14_03660"/>
<comment type="domain">
    <text evidence="7">Has four distinct domains: an N-terminal nucleotidyltransferase (NT) domain responsible for UTase activity, a central HD domain that encodes UR activity, and two C-terminal ACT domains that seem to have a role in glutamine sensing.</text>
</comment>
<evidence type="ECO:0000259" key="8">
    <source>
        <dbReference type="PROSITE" id="PS51671"/>
    </source>
</evidence>
<dbReference type="NCBIfam" id="NF003467">
    <property type="entry name" value="PRK05092.1"/>
    <property type="match status" value="1"/>
</dbReference>
<dbReference type="AlphaFoldDB" id="A0A975K854"/>
<comment type="catalytic activity">
    <reaction evidence="7">
        <text>[protein-PII]-L-tyrosine + UTP = [protein-PII]-uridylyl-L-tyrosine + diphosphate</text>
        <dbReference type="Rhea" id="RHEA:13673"/>
        <dbReference type="Rhea" id="RHEA-COMP:12147"/>
        <dbReference type="Rhea" id="RHEA-COMP:12148"/>
        <dbReference type="ChEBI" id="CHEBI:33019"/>
        <dbReference type="ChEBI" id="CHEBI:46398"/>
        <dbReference type="ChEBI" id="CHEBI:46858"/>
        <dbReference type="ChEBI" id="CHEBI:90602"/>
        <dbReference type="EC" id="2.7.7.59"/>
    </reaction>
</comment>
<dbReference type="CDD" id="cd04899">
    <property type="entry name" value="ACT_ACR-UUR-like_2"/>
    <property type="match status" value="1"/>
</dbReference>
<dbReference type="EC" id="2.7.7.59" evidence="7"/>
<name>A0A975K854_9SPHN</name>
<organism evidence="10 11">
    <name type="scientific">Sphingobium phenoxybenzoativorans</name>
    <dbReference type="NCBI Taxonomy" id="1592790"/>
    <lineage>
        <taxon>Bacteria</taxon>
        <taxon>Pseudomonadati</taxon>
        <taxon>Pseudomonadota</taxon>
        <taxon>Alphaproteobacteria</taxon>
        <taxon>Sphingomonadales</taxon>
        <taxon>Sphingomonadaceae</taxon>
        <taxon>Sphingobium</taxon>
    </lineage>
</organism>
<keyword evidence="3" id="KW-0677">Repeat</keyword>
<feature type="domain" description="ACT" evidence="8">
    <location>
        <begin position="729"/>
        <end position="814"/>
    </location>
</feature>
<dbReference type="RefSeq" id="WP_212609915.1">
    <property type="nucleotide sequence ID" value="NZ_CP073910.1"/>
</dbReference>
<dbReference type="HAMAP" id="MF_00277">
    <property type="entry name" value="PII_uridylyl_transf"/>
    <property type="match status" value="1"/>
</dbReference>
<dbReference type="InterPro" id="IPR002912">
    <property type="entry name" value="ACT_dom"/>
</dbReference>
<dbReference type="CDD" id="cd04900">
    <property type="entry name" value="ACT_UUR-like_1"/>
    <property type="match status" value="1"/>
</dbReference>
<dbReference type="InterPro" id="IPR013546">
    <property type="entry name" value="PII_UdlTrfase/GS_AdlTrfase"/>
</dbReference>
<proteinExistence type="inferred from homology"/>
<feature type="domain" description="ACT" evidence="8">
    <location>
        <begin position="840"/>
        <end position="925"/>
    </location>
</feature>
<dbReference type="InterPro" id="IPR003607">
    <property type="entry name" value="HD/PDEase_dom"/>
</dbReference>
<dbReference type="SMART" id="SM00471">
    <property type="entry name" value="HDc"/>
    <property type="match status" value="1"/>
</dbReference>
<evidence type="ECO:0000256" key="4">
    <source>
        <dbReference type="ARBA" id="ARBA00022801"/>
    </source>
</evidence>
<comment type="activity regulation">
    <text evidence="7">Uridylyltransferase (UTase) activity is inhibited by glutamine, while glutamine activates uridylyl-removing (UR) activity.</text>
</comment>
<dbReference type="Pfam" id="PF01966">
    <property type="entry name" value="HD"/>
    <property type="match status" value="1"/>
</dbReference>
<feature type="domain" description="HD" evidence="9">
    <location>
        <begin position="492"/>
        <end position="614"/>
    </location>
</feature>
<keyword evidence="1 7" id="KW-0808">Transferase</keyword>
<dbReference type="Proteomes" id="UP000681425">
    <property type="component" value="Chromosome"/>
</dbReference>
<dbReference type="PIRSF" id="PIRSF006288">
    <property type="entry name" value="PII_uridyltransf"/>
    <property type="match status" value="1"/>
</dbReference>
<dbReference type="SUPFAM" id="SSF81593">
    <property type="entry name" value="Nucleotidyltransferase substrate binding subunit/domain"/>
    <property type="match status" value="1"/>
</dbReference>
<dbReference type="PANTHER" id="PTHR47320:SF1">
    <property type="entry name" value="BIFUNCTIONAL URIDYLYLTRANSFERASE_URIDYLYL-REMOVING ENZYME"/>
    <property type="match status" value="1"/>
</dbReference>
<dbReference type="GO" id="GO:0008081">
    <property type="term" value="F:phosphoric diester hydrolase activity"/>
    <property type="evidence" value="ECO:0007669"/>
    <property type="project" value="UniProtKB-UniRule"/>
</dbReference>
<keyword evidence="2 7" id="KW-0548">Nucleotidyltransferase</keyword>
<evidence type="ECO:0000313" key="10">
    <source>
        <dbReference type="EMBL" id="QUT06570.1"/>
    </source>
</evidence>
<comment type="catalytic activity">
    <reaction evidence="7">
        <text>[protein-PII]-uridylyl-L-tyrosine + H2O = [protein-PII]-L-tyrosine + UMP + H(+)</text>
        <dbReference type="Rhea" id="RHEA:48600"/>
        <dbReference type="Rhea" id="RHEA-COMP:12147"/>
        <dbReference type="Rhea" id="RHEA-COMP:12148"/>
        <dbReference type="ChEBI" id="CHEBI:15377"/>
        <dbReference type="ChEBI" id="CHEBI:15378"/>
        <dbReference type="ChEBI" id="CHEBI:46858"/>
        <dbReference type="ChEBI" id="CHEBI:57865"/>
        <dbReference type="ChEBI" id="CHEBI:90602"/>
    </reaction>
</comment>
<keyword evidence="11" id="KW-1185">Reference proteome</keyword>